<evidence type="ECO:0000313" key="2">
    <source>
        <dbReference type="EMBL" id="KAK7486513.1"/>
    </source>
</evidence>
<organism evidence="2 3">
    <name type="scientific">Batillaria attramentaria</name>
    <dbReference type="NCBI Taxonomy" id="370345"/>
    <lineage>
        <taxon>Eukaryota</taxon>
        <taxon>Metazoa</taxon>
        <taxon>Spiralia</taxon>
        <taxon>Lophotrochozoa</taxon>
        <taxon>Mollusca</taxon>
        <taxon>Gastropoda</taxon>
        <taxon>Caenogastropoda</taxon>
        <taxon>Sorbeoconcha</taxon>
        <taxon>Cerithioidea</taxon>
        <taxon>Batillariidae</taxon>
        <taxon>Batillaria</taxon>
    </lineage>
</organism>
<accession>A0ABD0KHH1</accession>
<feature type="region of interest" description="Disordered" evidence="1">
    <location>
        <begin position="1"/>
        <end position="22"/>
    </location>
</feature>
<evidence type="ECO:0000256" key="1">
    <source>
        <dbReference type="SAM" id="MobiDB-lite"/>
    </source>
</evidence>
<dbReference type="EMBL" id="JACVVK020000177">
    <property type="protein sequence ID" value="KAK7486513.1"/>
    <property type="molecule type" value="Genomic_DNA"/>
</dbReference>
<name>A0ABD0KHH1_9CAEN</name>
<feature type="compositionally biased region" description="Basic and acidic residues" evidence="1">
    <location>
        <begin position="1"/>
        <end position="14"/>
    </location>
</feature>
<dbReference type="AlphaFoldDB" id="A0ABD0KHH1"/>
<protein>
    <submittedName>
        <fullName evidence="2">Uncharacterized protein</fullName>
    </submittedName>
</protein>
<evidence type="ECO:0000313" key="3">
    <source>
        <dbReference type="Proteomes" id="UP001519460"/>
    </source>
</evidence>
<sequence>MGDTAARKIQRDPSVKGLGKARHESVGWAVPTLVVATGQRKGRRPYDCALAKCESTCKAGTASMVKGN</sequence>
<gene>
    <name evidence="2" type="ORF">BaRGS_00022179</name>
</gene>
<proteinExistence type="predicted"/>
<comment type="caution">
    <text evidence="2">The sequence shown here is derived from an EMBL/GenBank/DDBJ whole genome shotgun (WGS) entry which is preliminary data.</text>
</comment>
<keyword evidence="3" id="KW-1185">Reference proteome</keyword>
<dbReference type="Proteomes" id="UP001519460">
    <property type="component" value="Unassembled WGS sequence"/>
</dbReference>
<reference evidence="2 3" key="1">
    <citation type="journal article" date="2023" name="Sci. Data">
        <title>Genome assembly of the Korean intertidal mud-creeper Batillaria attramentaria.</title>
        <authorList>
            <person name="Patra A.K."/>
            <person name="Ho P.T."/>
            <person name="Jun S."/>
            <person name="Lee S.J."/>
            <person name="Kim Y."/>
            <person name="Won Y.J."/>
        </authorList>
    </citation>
    <scope>NUCLEOTIDE SEQUENCE [LARGE SCALE GENOMIC DNA]</scope>
    <source>
        <strain evidence="2">Wonlab-2016</strain>
    </source>
</reference>